<protein>
    <submittedName>
        <fullName evidence="1">27101_t:CDS:1</fullName>
    </submittedName>
</protein>
<evidence type="ECO:0000313" key="1">
    <source>
        <dbReference type="EMBL" id="CAG8796242.1"/>
    </source>
</evidence>
<comment type="caution">
    <text evidence="1">The sequence shown here is derived from an EMBL/GenBank/DDBJ whole genome shotgun (WGS) entry which is preliminary data.</text>
</comment>
<name>A0ACA9RKM2_9GLOM</name>
<feature type="non-terminal residue" evidence="1">
    <location>
        <position position="125"/>
    </location>
</feature>
<dbReference type="Proteomes" id="UP000789920">
    <property type="component" value="Unassembled WGS sequence"/>
</dbReference>
<keyword evidence="2" id="KW-1185">Reference proteome</keyword>
<accession>A0ACA9RKM2</accession>
<proteinExistence type="predicted"/>
<organism evidence="1 2">
    <name type="scientific">Racocetra persica</name>
    <dbReference type="NCBI Taxonomy" id="160502"/>
    <lineage>
        <taxon>Eukaryota</taxon>
        <taxon>Fungi</taxon>
        <taxon>Fungi incertae sedis</taxon>
        <taxon>Mucoromycota</taxon>
        <taxon>Glomeromycotina</taxon>
        <taxon>Glomeromycetes</taxon>
        <taxon>Diversisporales</taxon>
        <taxon>Gigasporaceae</taxon>
        <taxon>Racocetra</taxon>
    </lineage>
</organism>
<evidence type="ECO:0000313" key="2">
    <source>
        <dbReference type="Proteomes" id="UP000789920"/>
    </source>
</evidence>
<reference evidence="1" key="1">
    <citation type="submission" date="2021-06" db="EMBL/GenBank/DDBJ databases">
        <authorList>
            <person name="Kallberg Y."/>
            <person name="Tangrot J."/>
            <person name="Rosling A."/>
        </authorList>
    </citation>
    <scope>NUCLEOTIDE SEQUENCE</scope>
    <source>
        <strain evidence="1">MA461A</strain>
    </source>
</reference>
<sequence length="125" mass="14251">MATNYKEILNLKYNLASSQLSVLSIPNKNTVLIKNLLNRKIKFSDRGNEVGSINYISKSSHYFIKTKALKIDCFLPFLNNETTVAIRPQVFKEFDLKEDDLIISKDANIGEAVVLDQDYPNFTMS</sequence>
<dbReference type="EMBL" id="CAJVQC010056272">
    <property type="protein sequence ID" value="CAG8796242.1"/>
    <property type="molecule type" value="Genomic_DNA"/>
</dbReference>
<gene>
    <name evidence="1" type="ORF">RPERSI_LOCUS20118</name>
</gene>